<comment type="caution">
    <text evidence="2">The sequence shown here is derived from an EMBL/GenBank/DDBJ whole genome shotgun (WGS) entry which is preliminary data.</text>
</comment>
<feature type="transmembrane region" description="Helical" evidence="1">
    <location>
        <begin position="6"/>
        <end position="25"/>
    </location>
</feature>
<evidence type="ECO:0000256" key="1">
    <source>
        <dbReference type="SAM" id="Phobius"/>
    </source>
</evidence>
<protein>
    <submittedName>
        <fullName evidence="2">Uncharacterized protein</fullName>
    </submittedName>
</protein>
<gene>
    <name evidence="2" type="ORF">ACFPIK_06150</name>
</gene>
<evidence type="ECO:0000313" key="2">
    <source>
        <dbReference type="EMBL" id="MFC5191341.1"/>
    </source>
</evidence>
<keyword evidence="3" id="KW-1185">Reference proteome</keyword>
<keyword evidence="1" id="KW-1133">Transmembrane helix</keyword>
<proteinExistence type="predicted"/>
<keyword evidence="1" id="KW-0812">Transmembrane</keyword>
<accession>A0ABW0BUS7</accession>
<reference evidence="3" key="1">
    <citation type="journal article" date="2019" name="Int. J. Syst. Evol. Microbiol.">
        <title>The Global Catalogue of Microorganisms (GCM) 10K type strain sequencing project: providing services to taxonomists for standard genome sequencing and annotation.</title>
        <authorList>
            <consortium name="The Broad Institute Genomics Platform"/>
            <consortium name="The Broad Institute Genome Sequencing Center for Infectious Disease"/>
            <person name="Wu L."/>
            <person name="Ma J."/>
        </authorList>
    </citation>
    <scope>NUCLEOTIDE SEQUENCE [LARGE SCALE GENOMIC DNA]</scope>
    <source>
        <strain evidence="3">CGMCC 1.7030</strain>
    </source>
</reference>
<sequence>MFSIDPVTAILSFVLFCAFSVPFIYHIQKNKAKEKLLLQKIKAEGQSQGVQATELETWRNQYAIGLDPSKKVLLYTFLGELEISCSIHLSDVKKVSISRKTREAGNEEAKRTLIDKVGLEFTHASAKKNTYFEFYDSELFSDLAGETLLAEKWAELIQKHL</sequence>
<name>A0ABW0BUS7_9BACT</name>
<organism evidence="2 3">
    <name type="scientific">Algoriphagus aquatilis</name>
    <dbReference type="NCBI Taxonomy" id="490186"/>
    <lineage>
        <taxon>Bacteria</taxon>
        <taxon>Pseudomonadati</taxon>
        <taxon>Bacteroidota</taxon>
        <taxon>Cytophagia</taxon>
        <taxon>Cytophagales</taxon>
        <taxon>Cyclobacteriaceae</taxon>
        <taxon>Algoriphagus</taxon>
    </lineage>
</organism>
<keyword evidence="1" id="KW-0472">Membrane</keyword>
<evidence type="ECO:0000313" key="3">
    <source>
        <dbReference type="Proteomes" id="UP001596163"/>
    </source>
</evidence>
<dbReference type="EMBL" id="JBHSKS010000003">
    <property type="protein sequence ID" value="MFC5191341.1"/>
    <property type="molecule type" value="Genomic_DNA"/>
</dbReference>
<dbReference type="RefSeq" id="WP_377913287.1">
    <property type="nucleotide sequence ID" value="NZ_JBHSKS010000003.1"/>
</dbReference>
<dbReference type="Proteomes" id="UP001596163">
    <property type="component" value="Unassembled WGS sequence"/>
</dbReference>